<dbReference type="InterPro" id="IPR014710">
    <property type="entry name" value="RmlC-like_jellyroll"/>
</dbReference>
<dbReference type="AlphaFoldDB" id="A0AAE3ZB30"/>
<comment type="caution">
    <text evidence="2">The sequence shown here is derived from an EMBL/GenBank/DDBJ whole genome shotgun (WGS) entry which is preliminary data.</text>
</comment>
<organism evidence="2 3">
    <name type="scientific">Haloactinomyces albus</name>
    <dbReference type="NCBI Taxonomy" id="1352928"/>
    <lineage>
        <taxon>Bacteria</taxon>
        <taxon>Bacillati</taxon>
        <taxon>Actinomycetota</taxon>
        <taxon>Actinomycetes</taxon>
        <taxon>Actinopolysporales</taxon>
        <taxon>Actinopolysporaceae</taxon>
        <taxon>Haloactinomyces</taxon>
    </lineage>
</organism>
<accession>A0AAE3ZB30</accession>
<dbReference type="CDD" id="cd06990">
    <property type="entry name" value="cupin_DUF861"/>
    <property type="match status" value="1"/>
</dbReference>
<dbReference type="Pfam" id="PF05899">
    <property type="entry name" value="Cupin_3"/>
    <property type="match status" value="1"/>
</dbReference>
<sequence>MLEAKSLDRPDETRNFNNGELAMVKLAGVSVGRATMQPGWKWSEDVKPLAGTDSCQESHQLYVLAGRMHVAMDDGTEGEAGAGDSVVISPGHDAWVVGDEPFVAIDWAAADTYAKPAG</sequence>
<dbReference type="GO" id="GO:0016853">
    <property type="term" value="F:isomerase activity"/>
    <property type="evidence" value="ECO:0007669"/>
    <property type="project" value="UniProtKB-KW"/>
</dbReference>
<keyword evidence="2" id="KW-0413">Isomerase</keyword>
<dbReference type="SUPFAM" id="SSF51182">
    <property type="entry name" value="RmlC-like cupins"/>
    <property type="match status" value="1"/>
</dbReference>
<dbReference type="InterPro" id="IPR008579">
    <property type="entry name" value="UGlyAH_Cupin_dom"/>
</dbReference>
<dbReference type="RefSeq" id="WP_310269651.1">
    <property type="nucleotide sequence ID" value="NZ_JAVDXW010000001.1"/>
</dbReference>
<gene>
    <name evidence="2" type="ORF">JOF55_000786</name>
</gene>
<evidence type="ECO:0000313" key="2">
    <source>
        <dbReference type="EMBL" id="MDR7300605.1"/>
    </source>
</evidence>
<dbReference type="Proteomes" id="UP001180845">
    <property type="component" value="Unassembled WGS sequence"/>
</dbReference>
<evidence type="ECO:0000259" key="1">
    <source>
        <dbReference type="Pfam" id="PF05899"/>
    </source>
</evidence>
<protein>
    <submittedName>
        <fullName evidence="2">Mannose-6-phosphate isomerase-like protein (Cupin superfamily)</fullName>
    </submittedName>
</protein>
<proteinExistence type="predicted"/>
<feature type="domain" description="(S)-ureidoglycine aminohydrolase cupin" evidence="1">
    <location>
        <begin position="55"/>
        <end position="97"/>
    </location>
</feature>
<evidence type="ECO:0000313" key="3">
    <source>
        <dbReference type="Proteomes" id="UP001180845"/>
    </source>
</evidence>
<dbReference type="Gene3D" id="2.60.120.10">
    <property type="entry name" value="Jelly Rolls"/>
    <property type="match status" value="1"/>
</dbReference>
<keyword evidence="3" id="KW-1185">Reference proteome</keyword>
<reference evidence="2" key="1">
    <citation type="submission" date="2023-07" db="EMBL/GenBank/DDBJ databases">
        <title>Sequencing the genomes of 1000 actinobacteria strains.</title>
        <authorList>
            <person name="Klenk H.-P."/>
        </authorList>
    </citation>
    <scope>NUCLEOTIDE SEQUENCE</scope>
    <source>
        <strain evidence="2">DSM 45977</strain>
    </source>
</reference>
<name>A0AAE3ZB30_9ACTN</name>
<dbReference type="EMBL" id="JAVDXW010000001">
    <property type="protein sequence ID" value="MDR7300605.1"/>
    <property type="molecule type" value="Genomic_DNA"/>
</dbReference>
<dbReference type="InterPro" id="IPR011051">
    <property type="entry name" value="RmlC_Cupin_sf"/>
</dbReference>